<evidence type="ECO:0000256" key="1">
    <source>
        <dbReference type="ARBA" id="ARBA00023002"/>
    </source>
</evidence>
<dbReference type="InterPro" id="IPR050631">
    <property type="entry name" value="PheA/TfdB_FAD_monoxygenase"/>
</dbReference>
<dbReference type="SUPFAM" id="SSF51905">
    <property type="entry name" value="FAD/NAD(P)-binding domain"/>
    <property type="match status" value="1"/>
</dbReference>
<reference evidence="4 5" key="1">
    <citation type="submission" date="2016-10" db="EMBL/GenBank/DDBJ databases">
        <title>Comparative genome analysis of multiple Pseudomonas spp. focuses on biocontrol and plant growth promoting traits.</title>
        <authorList>
            <person name="Tao X.-Y."/>
            <person name="Taylor C.G."/>
        </authorList>
    </citation>
    <scope>NUCLEOTIDE SEQUENCE [LARGE SCALE GENOMIC DNA]</scope>
    <source>
        <strain evidence="4 5">37D10</strain>
    </source>
</reference>
<keyword evidence="2" id="KW-0520">NAD</keyword>
<dbReference type="RefSeq" id="WP_123584311.1">
    <property type="nucleotide sequence ID" value="NZ_MOBI01000023.1"/>
</dbReference>
<dbReference type="GO" id="GO:0004497">
    <property type="term" value="F:monooxygenase activity"/>
    <property type="evidence" value="ECO:0007669"/>
    <property type="project" value="UniProtKB-KW"/>
</dbReference>
<dbReference type="EMBL" id="MOBI01000023">
    <property type="protein sequence ID" value="ROM92637.1"/>
    <property type="molecule type" value="Genomic_DNA"/>
</dbReference>
<sequence>MRTKVAIVGAGPAGLMLGQLLSLMNISNVIVESRSRQYVEGRSRAGQITPATVKILTESGVGSRIHSEGMIHSALQFHYEGSTRELNFQALTGRTVTIYGQQEIIKDLIAARLKTEYPLLFDAADVQVHNTDGNAPFISFRHGDTQQTLECDFVVGCDGFHGICRPHIADSLTHFSHTYPFAWLAVLAEMSPISPDVIFSSHETGLALFTMRSPNISRIYLQCSPDEDLNEWSGSRIWDLLQLRIEGRPEKVNGGAIIEKNIVQLRSFVAEKMQKGRLFLAGDAAHIVPPSAAKGLNLAVSDANILARAFEQFYVNDKENLLLSYSDIALKQVWRDVQFSHWMAMLLHRFDDNSHFHRRLQISELDRILGSGPAAQNFAELWVGNPPFAASI</sequence>
<dbReference type="InterPro" id="IPR002938">
    <property type="entry name" value="FAD-bd"/>
</dbReference>
<comment type="caution">
    <text evidence="4">The sequence shown here is derived from an EMBL/GenBank/DDBJ whole genome shotgun (WGS) entry which is preliminary data.</text>
</comment>
<dbReference type="PRINTS" id="PR00420">
    <property type="entry name" value="RNGMNOXGNASE"/>
</dbReference>
<protein>
    <submittedName>
        <fullName evidence="4">4-hydroxybenzoate 3-monooxygenase</fullName>
    </submittedName>
</protein>
<dbReference type="PANTHER" id="PTHR43476:SF4">
    <property type="entry name" value="BLR0106 PROTEIN"/>
    <property type="match status" value="1"/>
</dbReference>
<dbReference type="SUPFAM" id="SSF54373">
    <property type="entry name" value="FAD-linked reductases, C-terminal domain"/>
    <property type="match status" value="1"/>
</dbReference>
<dbReference type="InterPro" id="IPR036188">
    <property type="entry name" value="FAD/NAD-bd_sf"/>
</dbReference>
<dbReference type="Proteomes" id="UP000284684">
    <property type="component" value="Unassembled WGS sequence"/>
</dbReference>
<dbReference type="AlphaFoldDB" id="A0A423GMF0"/>
<dbReference type="NCBIfam" id="NF006091">
    <property type="entry name" value="PRK08243.1"/>
    <property type="match status" value="1"/>
</dbReference>
<evidence type="ECO:0000259" key="3">
    <source>
        <dbReference type="Pfam" id="PF01494"/>
    </source>
</evidence>
<evidence type="ECO:0000313" key="5">
    <source>
        <dbReference type="Proteomes" id="UP000284684"/>
    </source>
</evidence>
<dbReference type="Pfam" id="PF01494">
    <property type="entry name" value="FAD_binding_3"/>
    <property type="match status" value="1"/>
</dbReference>
<name>A0A423GMF0_9PSED</name>
<dbReference type="Gene3D" id="3.50.50.60">
    <property type="entry name" value="FAD/NAD(P)-binding domain"/>
    <property type="match status" value="1"/>
</dbReference>
<keyword evidence="1" id="KW-0560">Oxidoreductase</keyword>
<evidence type="ECO:0000256" key="2">
    <source>
        <dbReference type="ARBA" id="ARBA00023027"/>
    </source>
</evidence>
<dbReference type="PANTHER" id="PTHR43476">
    <property type="entry name" value="3-(3-HYDROXY-PHENYL)PROPIONATE/3-HYDROXYCINNAMIC ACID HYDROXYLASE"/>
    <property type="match status" value="1"/>
</dbReference>
<dbReference type="Gene3D" id="3.30.9.10">
    <property type="entry name" value="D-Amino Acid Oxidase, subunit A, domain 2"/>
    <property type="match status" value="1"/>
</dbReference>
<dbReference type="GO" id="GO:0071949">
    <property type="term" value="F:FAD binding"/>
    <property type="evidence" value="ECO:0007669"/>
    <property type="project" value="InterPro"/>
</dbReference>
<feature type="domain" description="FAD-binding" evidence="3">
    <location>
        <begin position="2"/>
        <end position="340"/>
    </location>
</feature>
<accession>A0A423GMF0</accession>
<proteinExistence type="predicted"/>
<gene>
    <name evidence="4" type="ORF">BK658_22150</name>
</gene>
<keyword evidence="4" id="KW-0503">Monooxygenase</keyword>
<organism evidence="4 5">
    <name type="scientific">Pseudomonas brassicacearum</name>
    <dbReference type="NCBI Taxonomy" id="930166"/>
    <lineage>
        <taxon>Bacteria</taxon>
        <taxon>Pseudomonadati</taxon>
        <taxon>Pseudomonadota</taxon>
        <taxon>Gammaproteobacteria</taxon>
        <taxon>Pseudomonadales</taxon>
        <taxon>Pseudomonadaceae</taxon>
        <taxon>Pseudomonas</taxon>
    </lineage>
</organism>
<evidence type="ECO:0000313" key="4">
    <source>
        <dbReference type="EMBL" id="ROM92637.1"/>
    </source>
</evidence>